<evidence type="ECO:0000256" key="3">
    <source>
        <dbReference type="ARBA" id="ARBA00022553"/>
    </source>
</evidence>
<dbReference type="EMBL" id="CAEZYU010000181">
    <property type="protein sequence ID" value="CAB4762971.1"/>
    <property type="molecule type" value="Genomic_DNA"/>
</dbReference>
<keyword evidence="9" id="KW-0472">Membrane</keyword>
<evidence type="ECO:0000256" key="9">
    <source>
        <dbReference type="SAM" id="Phobius"/>
    </source>
</evidence>
<dbReference type="GO" id="GO:0046983">
    <property type="term" value="F:protein dimerization activity"/>
    <property type="evidence" value="ECO:0007669"/>
    <property type="project" value="InterPro"/>
</dbReference>
<evidence type="ECO:0000256" key="5">
    <source>
        <dbReference type="ARBA" id="ARBA00022741"/>
    </source>
</evidence>
<keyword evidence="4" id="KW-0808">Transferase</keyword>
<name>A0A6J6USN6_9ZZZZ</name>
<evidence type="ECO:0000256" key="1">
    <source>
        <dbReference type="ARBA" id="ARBA00000085"/>
    </source>
</evidence>
<dbReference type="Pfam" id="PF07730">
    <property type="entry name" value="HisKA_3"/>
    <property type="match status" value="1"/>
</dbReference>
<keyword evidence="9" id="KW-1133">Transmembrane helix</keyword>
<dbReference type="Gene3D" id="3.30.565.10">
    <property type="entry name" value="Histidine kinase-like ATPase, C-terminal domain"/>
    <property type="match status" value="1"/>
</dbReference>
<dbReference type="CDD" id="cd16917">
    <property type="entry name" value="HATPase_UhpB-NarQ-NarX-like"/>
    <property type="match status" value="1"/>
</dbReference>
<feature type="domain" description="GAF" evidence="10">
    <location>
        <begin position="296"/>
        <end position="436"/>
    </location>
</feature>
<dbReference type="InterPro" id="IPR011712">
    <property type="entry name" value="Sig_transdc_His_kin_sub3_dim/P"/>
</dbReference>
<evidence type="ECO:0000256" key="7">
    <source>
        <dbReference type="ARBA" id="ARBA00022840"/>
    </source>
</evidence>
<feature type="transmembrane region" description="Helical" evidence="9">
    <location>
        <begin position="208"/>
        <end position="226"/>
    </location>
</feature>
<organism evidence="11">
    <name type="scientific">freshwater metagenome</name>
    <dbReference type="NCBI Taxonomy" id="449393"/>
    <lineage>
        <taxon>unclassified sequences</taxon>
        <taxon>metagenomes</taxon>
        <taxon>ecological metagenomes</taxon>
    </lineage>
</organism>
<dbReference type="SUPFAM" id="SSF55781">
    <property type="entry name" value="GAF domain-like"/>
    <property type="match status" value="1"/>
</dbReference>
<feature type="transmembrane region" description="Helical" evidence="9">
    <location>
        <begin position="132"/>
        <end position="148"/>
    </location>
</feature>
<dbReference type="EC" id="2.7.13.3" evidence="2"/>
<keyword evidence="7" id="KW-0067">ATP-binding</keyword>
<evidence type="ECO:0000256" key="8">
    <source>
        <dbReference type="SAM" id="MobiDB-lite"/>
    </source>
</evidence>
<protein>
    <recommendedName>
        <fullName evidence="2">histidine kinase</fullName>
        <ecNumber evidence="2">2.7.13.3</ecNumber>
    </recommendedName>
</protein>
<dbReference type="Pfam" id="PF02518">
    <property type="entry name" value="HATPase_c"/>
    <property type="match status" value="1"/>
</dbReference>
<feature type="transmembrane region" description="Helical" evidence="9">
    <location>
        <begin position="105"/>
        <end position="126"/>
    </location>
</feature>
<dbReference type="InterPro" id="IPR003018">
    <property type="entry name" value="GAF"/>
</dbReference>
<dbReference type="SUPFAM" id="SSF55874">
    <property type="entry name" value="ATPase domain of HSP90 chaperone/DNA topoisomerase II/histidine kinase"/>
    <property type="match status" value="1"/>
</dbReference>
<dbReference type="Gene3D" id="1.20.5.1930">
    <property type="match status" value="1"/>
</dbReference>
<feature type="transmembrane region" description="Helical" evidence="9">
    <location>
        <begin position="232"/>
        <end position="252"/>
    </location>
</feature>
<feature type="transmembrane region" description="Helical" evidence="9">
    <location>
        <begin position="160"/>
        <end position="179"/>
    </location>
</feature>
<dbReference type="Pfam" id="PF13492">
    <property type="entry name" value="GAF_3"/>
    <property type="match status" value="1"/>
</dbReference>
<feature type="region of interest" description="Disordered" evidence="8">
    <location>
        <begin position="41"/>
        <end position="61"/>
    </location>
</feature>
<dbReference type="InterPro" id="IPR029016">
    <property type="entry name" value="GAF-like_dom_sf"/>
</dbReference>
<feature type="region of interest" description="Disordered" evidence="8">
    <location>
        <begin position="640"/>
        <end position="668"/>
    </location>
</feature>
<dbReference type="Gene3D" id="3.30.450.40">
    <property type="match status" value="1"/>
</dbReference>
<evidence type="ECO:0000313" key="11">
    <source>
        <dbReference type="EMBL" id="CAB4762971.1"/>
    </source>
</evidence>
<evidence type="ECO:0000256" key="4">
    <source>
        <dbReference type="ARBA" id="ARBA00022679"/>
    </source>
</evidence>
<dbReference type="InterPro" id="IPR050482">
    <property type="entry name" value="Sensor_HK_TwoCompSys"/>
</dbReference>
<proteinExistence type="predicted"/>
<dbReference type="GO" id="GO:0005524">
    <property type="term" value="F:ATP binding"/>
    <property type="evidence" value="ECO:0007669"/>
    <property type="project" value="UniProtKB-KW"/>
</dbReference>
<keyword evidence="3" id="KW-0597">Phosphoprotein</keyword>
<keyword evidence="9" id="KW-0812">Transmembrane</keyword>
<feature type="region of interest" description="Disordered" evidence="8">
    <location>
        <begin position="1"/>
        <end position="25"/>
    </location>
</feature>
<gene>
    <name evidence="11" type="ORF">UFOPK2766_02339</name>
</gene>
<evidence type="ECO:0000259" key="10">
    <source>
        <dbReference type="SMART" id="SM00065"/>
    </source>
</evidence>
<dbReference type="PANTHER" id="PTHR24421:SF10">
    <property type="entry name" value="NITRATE_NITRITE SENSOR PROTEIN NARQ"/>
    <property type="match status" value="1"/>
</dbReference>
<reference evidence="11" key="1">
    <citation type="submission" date="2020-05" db="EMBL/GenBank/DDBJ databases">
        <authorList>
            <person name="Chiriac C."/>
            <person name="Salcher M."/>
            <person name="Ghai R."/>
            <person name="Kavagutti S V."/>
        </authorList>
    </citation>
    <scope>NUCLEOTIDE SEQUENCE</scope>
</reference>
<dbReference type="GO" id="GO:0016020">
    <property type="term" value="C:membrane"/>
    <property type="evidence" value="ECO:0007669"/>
    <property type="project" value="InterPro"/>
</dbReference>
<dbReference type="InterPro" id="IPR036890">
    <property type="entry name" value="HATPase_C_sf"/>
</dbReference>
<keyword evidence="5" id="KW-0547">Nucleotide-binding</keyword>
<comment type="catalytic activity">
    <reaction evidence="1">
        <text>ATP + protein L-histidine = ADP + protein N-phospho-L-histidine.</text>
        <dbReference type="EC" id="2.7.13.3"/>
    </reaction>
</comment>
<evidence type="ECO:0000256" key="2">
    <source>
        <dbReference type="ARBA" id="ARBA00012438"/>
    </source>
</evidence>
<dbReference type="InterPro" id="IPR003594">
    <property type="entry name" value="HATPase_dom"/>
</dbReference>
<dbReference type="PANTHER" id="PTHR24421">
    <property type="entry name" value="NITRATE/NITRITE SENSOR PROTEIN NARX-RELATED"/>
    <property type="match status" value="1"/>
</dbReference>
<sequence length="668" mass="72312">MPAQTQTNDPAEPLTDNLSPMPDSRAEAQYKALDTVLDAASGTASGRTLDTEPEPGSESLLQKVTSRVQRDVRSALIDTAQKPTGDFDLLADRSSSSTADRVSSFNALITTLRLATMTISLLLVSADTSSNTASLRFWTGVLVLYAIFRTVRPIKYTESVSSLVLVIAEVFLGVVAVVATGGCDSPLIFMLLPAITVAGLARGFGFSFRVAVVTILAVSFVFVDQASNPREALLRAASWAGIIMLVAIIAGYTRRISGVADRDRELTLDRLDQLSDANELLFSLHQVTQTLPASLDMGEVLDTTLTRLHSLLSFESAAVLLFDETDAQWDVVRHEGLHVPVRLGATDLPAGLRKALALNGSASISNLVKEPDGGLSKRAGSGLYSVLTARGTIIGLLALEHGEFDHFTVRDVELVDGFIAPAALAIDNARWFARLRTVGADEERTRIARDLHDRIGQSLAYLGFELDRLVEKDSHGESVSQPIAQLRDDVRGVIREVRDTLYDLRTDVSDERSLGQVLEQYAERVAERSAVQVHVEAEETARLPILQEREMWRVTQEALTNVERHASATAVRVVWRCDGQRALVDITDNGVGFEQGRAGRLDSYGLLGMRERAASVGASFEIVSAPGRGTRVRCTLQPATAEVQPPSGHVAANATSSGRSSTTRRKDT</sequence>
<evidence type="ECO:0000256" key="6">
    <source>
        <dbReference type="ARBA" id="ARBA00022777"/>
    </source>
</evidence>
<dbReference type="GO" id="GO:0000155">
    <property type="term" value="F:phosphorelay sensor kinase activity"/>
    <property type="evidence" value="ECO:0007669"/>
    <property type="project" value="InterPro"/>
</dbReference>
<keyword evidence="6" id="KW-0418">Kinase</keyword>
<accession>A0A6J6USN6</accession>
<dbReference type="SMART" id="SM00065">
    <property type="entry name" value="GAF"/>
    <property type="match status" value="1"/>
</dbReference>
<dbReference type="AlphaFoldDB" id="A0A6J6USN6"/>